<reference evidence="1 2" key="1">
    <citation type="submission" date="2010-10" db="EMBL/GenBank/DDBJ databases">
        <authorList>
            <person name="Durkin A.S."/>
            <person name="Madupu R."/>
            <person name="Torralba M."/>
            <person name="Gillis M."/>
            <person name="Methe B."/>
            <person name="Sutton G."/>
            <person name="Nelson K.E."/>
        </authorList>
    </citation>
    <scope>NUCLEOTIDE SEQUENCE [LARGE SCALE GENOMIC DNA]</scope>
    <source>
        <strain evidence="1 2">ACS-139-V-Col8</strain>
    </source>
</reference>
<proteinExistence type="predicted"/>
<dbReference type="Proteomes" id="UP000005990">
    <property type="component" value="Unassembled WGS sequence"/>
</dbReference>
<gene>
    <name evidence="1" type="ORF">HMPREF9257_0979</name>
</gene>
<keyword evidence="2" id="KW-1185">Reference proteome</keyword>
<accession>E4KLZ6</accession>
<dbReference type="AlphaFoldDB" id="E4KLZ6"/>
<protein>
    <submittedName>
        <fullName evidence="1">Uncharacterized protein</fullName>
    </submittedName>
</protein>
<evidence type="ECO:0000313" key="1">
    <source>
        <dbReference type="EMBL" id="EFR32025.1"/>
    </source>
</evidence>
<comment type="caution">
    <text evidence="1">The sequence shown here is derived from an EMBL/GenBank/DDBJ whole genome shotgun (WGS) entry which is preliminary data.</text>
</comment>
<dbReference type="eggNOG" id="ENOG5033GEQ">
    <property type="taxonomic scope" value="Bacteria"/>
</dbReference>
<dbReference type="OrthoDB" id="2139591at2"/>
<organism evidence="1 2">
    <name type="scientific">Eremococcus coleocola ACS-139-V-Col8</name>
    <dbReference type="NCBI Taxonomy" id="908337"/>
    <lineage>
        <taxon>Bacteria</taxon>
        <taxon>Bacillati</taxon>
        <taxon>Bacillota</taxon>
        <taxon>Bacilli</taxon>
        <taxon>Lactobacillales</taxon>
        <taxon>Aerococcaceae</taxon>
        <taxon>Eremococcus</taxon>
    </lineage>
</organism>
<sequence length="153" mass="17130">MNLWILIIVLLVISIILFAISLFSGNDADALEDKVDDYTEQFSKELFAIKSRLTELEKQEVVRDDSPAFYQSEDVTYLSDTPENGVPTDVPVNDLAEADQTVDAIDISTLSEDEMDSIIKLYSQGYTMQEISDAVNIGIPIVQAVVDDYIENR</sequence>
<dbReference type="RefSeq" id="WP_006417508.1">
    <property type="nucleotide sequence ID" value="NZ_AENN01000001.1"/>
</dbReference>
<name>E4KLZ6_9LACT</name>
<evidence type="ECO:0000313" key="2">
    <source>
        <dbReference type="Proteomes" id="UP000005990"/>
    </source>
</evidence>
<dbReference type="EMBL" id="AENN01000001">
    <property type="protein sequence ID" value="EFR32025.1"/>
    <property type="molecule type" value="Genomic_DNA"/>
</dbReference>